<dbReference type="InterPro" id="IPR036770">
    <property type="entry name" value="Ankyrin_rpt-contain_sf"/>
</dbReference>
<dbReference type="SMART" id="SM00248">
    <property type="entry name" value="ANK"/>
    <property type="match status" value="4"/>
</dbReference>
<dbReference type="InterPro" id="IPR002110">
    <property type="entry name" value="Ankyrin_rpt"/>
</dbReference>
<gene>
    <name evidence="4" type="ORF">AMON00008_LOCUS46454</name>
</gene>
<dbReference type="AlphaFoldDB" id="A0A7S4S8B8"/>
<keyword evidence="2 3" id="KW-0040">ANK repeat</keyword>
<dbReference type="Pfam" id="PF00023">
    <property type="entry name" value="Ank"/>
    <property type="match status" value="1"/>
</dbReference>
<keyword evidence="1" id="KW-0677">Repeat</keyword>
<dbReference type="PANTHER" id="PTHR24198">
    <property type="entry name" value="ANKYRIN REPEAT AND PROTEIN KINASE DOMAIN-CONTAINING PROTEIN"/>
    <property type="match status" value="1"/>
</dbReference>
<evidence type="ECO:0000313" key="4">
    <source>
        <dbReference type="EMBL" id="CAE4637583.1"/>
    </source>
</evidence>
<name>A0A7S4S8B8_9DINO</name>
<proteinExistence type="predicted"/>
<reference evidence="4" key="1">
    <citation type="submission" date="2021-01" db="EMBL/GenBank/DDBJ databases">
        <authorList>
            <person name="Corre E."/>
            <person name="Pelletier E."/>
            <person name="Niang G."/>
            <person name="Scheremetjew M."/>
            <person name="Finn R."/>
            <person name="Kale V."/>
            <person name="Holt S."/>
            <person name="Cochrane G."/>
            <person name="Meng A."/>
            <person name="Brown T."/>
            <person name="Cohen L."/>
        </authorList>
    </citation>
    <scope>NUCLEOTIDE SEQUENCE</scope>
    <source>
        <strain evidence="4">CCMP3105</strain>
    </source>
</reference>
<dbReference type="PANTHER" id="PTHR24198:SF165">
    <property type="entry name" value="ANKYRIN REPEAT-CONTAINING PROTEIN-RELATED"/>
    <property type="match status" value="1"/>
</dbReference>
<evidence type="ECO:0000256" key="2">
    <source>
        <dbReference type="ARBA" id="ARBA00023043"/>
    </source>
</evidence>
<dbReference type="EMBL" id="HBNR01065761">
    <property type="protein sequence ID" value="CAE4637583.1"/>
    <property type="molecule type" value="Transcribed_RNA"/>
</dbReference>
<evidence type="ECO:0000256" key="3">
    <source>
        <dbReference type="PROSITE-ProRule" id="PRU00023"/>
    </source>
</evidence>
<dbReference type="PROSITE" id="PS50088">
    <property type="entry name" value="ANK_REPEAT"/>
    <property type="match status" value="1"/>
</dbReference>
<feature type="repeat" description="ANK" evidence="3">
    <location>
        <begin position="290"/>
        <end position="322"/>
    </location>
</feature>
<protein>
    <submittedName>
        <fullName evidence="4">Uncharacterized protein</fullName>
    </submittedName>
</protein>
<dbReference type="SUPFAM" id="SSF48403">
    <property type="entry name" value="Ankyrin repeat"/>
    <property type="match status" value="1"/>
</dbReference>
<sequence length="440" mass="46424">MPTLCGAAAELQAAAFFSPGPAGLLRLWQFAGPACCHKAAGLARGAGPGSGCGSCGSKGPRATCEWEDWWPSLARCSLTALLHAPPGSELWNLDQAWAAIRARPEAVNASTPEGKRLVLAIRRGCRYIAELLRHSGAVLSGRVADELLYEAAGHGNAPAVKLLLCDGRGAIRANPWASANAKPMRHGGTPLDAATSRGHGECAEVLRRAGGRHSLHNAAVRGLLDDVTAWLADGACVDEPDGKGATPLWLAVQGACGPGSAKVEEHGEQRERCVRMLLEAGATVDALPITLETPLLVAAAHGHARLCSLLMRARADPTVRDRSGRTALSSAEQADVQVILSGAPVQAPCLHSNEASLTFSMAAAPTTCSQRSPLGGYPHAAVAERHVQGGRHGMQHDCLTSSWQRGYTQPEYRYPENPWQVQSGMWQSGWPGRAQGAYWL</sequence>
<dbReference type="Gene3D" id="1.25.40.20">
    <property type="entry name" value="Ankyrin repeat-containing domain"/>
    <property type="match status" value="2"/>
</dbReference>
<accession>A0A7S4S8B8</accession>
<organism evidence="4">
    <name type="scientific">Alexandrium monilatum</name>
    <dbReference type="NCBI Taxonomy" id="311494"/>
    <lineage>
        <taxon>Eukaryota</taxon>
        <taxon>Sar</taxon>
        <taxon>Alveolata</taxon>
        <taxon>Dinophyceae</taxon>
        <taxon>Gonyaulacales</taxon>
        <taxon>Pyrocystaceae</taxon>
        <taxon>Alexandrium</taxon>
    </lineage>
</organism>
<evidence type="ECO:0000256" key="1">
    <source>
        <dbReference type="ARBA" id="ARBA00022737"/>
    </source>
</evidence>